<dbReference type="SUPFAM" id="SSF54534">
    <property type="entry name" value="FKBP-like"/>
    <property type="match status" value="1"/>
</dbReference>
<keyword evidence="8 11" id="KW-0413">Isomerase</keyword>
<proteinExistence type="inferred from homology"/>
<comment type="caution">
    <text evidence="15">The sequence shown here is derived from an EMBL/GenBank/DDBJ whole genome shotgun (WGS) entry which is preliminary data.</text>
</comment>
<keyword evidence="5 11" id="KW-0132">Cell division</keyword>
<dbReference type="PROSITE" id="PS50059">
    <property type="entry name" value="FKBP_PPIASE"/>
    <property type="match status" value="1"/>
</dbReference>
<keyword evidence="6 11" id="KW-0697">Rotamase</keyword>
<dbReference type="Pfam" id="PF00254">
    <property type="entry name" value="FKBP_C"/>
    <property type="match status" value="1"/>
</dbReference>
<dbReference type="Pfam" id="PF05698">
    <property type="entry name" value="Trigger_C"/>
    <property type="match status" value="1"/>
</dbReference>
<dbReference type="Pfam" id="PF05697">
    <property type="entry name" value="Trigger_N"/>
    <property type="match status" value="1"/>
</dbReference>
<evidence type="ECO:0000256" key="11">
    <source>
        <dbReference type="HAMAP-Rule" id="MF_00303"/>
    </source>
</evidence>
<comment type="similarity">
    <text evidence="2 11 13">Belongs to the FKBP-type PPIase family. Tig subfamily.</text>
</comment>
<dbReference type="Gene3D" id="3.30.70.1050">
    <property type="entry name" value="Trigger factor ribosome-binding domain"/>
    <property type="match status" value="1"/>
</dbReference>
<comment type="subcellular location">
    <subcellularLocation>
        <location evidence="11">Cytoplasm</location>
    </subcellularLocation>
    <text evidence="11">About half TF is bound to the ribosome near the polypeptide exit tunnel while the other half is free in the cytoplasm.</text>
</comment>
<evidence type="ECO:0000256" key="1">
    <source>
        <dbReference type="ARBA" id="ARBA00000971"/>
    </source>
</evidence>
<dbReference type="SUPFAM" id="SSF109998">
    <property type="entry name" value="Triger factor/SurA peptide-binding domain-like"/>
    <property type="match status" value="1"/>
</dbReference>
<evidence type="ECO:0000259" key="14">
    <source>
        <dbReference type="PROSITE" id="PS50059"/>
    </source>
</evidence>
<dbReference type="InterPro" id="IPR005215">
    <property type="entry name" value="Trig_fac"/>
</dbReference>
<dbReference type="PIRSF" id="PIRSF003095">
    <property type="entry name" value="Trigger_factor"/>
    <property type="match status" value="1"/>
</dbReference>
<dbReference type="InterPro" id="IPR036611">
    <property type="entry name" value="Trigger_fac_ribosome-bd_sf"/>
</dbReference>
<sequence length="449" mass="50824">MNMATDLQVTTNKLSNKETQLTVKVPVEKIQNKVEGRISQVAKTAKIDGFRKGKVPMSHIRSQYGAGIQQEVINDVIRDTVFEAIKSEDIRAVGMPNIDDVKLEDDFLVYQATVEIFPEIDVQGIDEIEVERHTATVSDEDVDTMIENLQKQRQEYVEKKGKATKDTQVTFDFEGSIDGEKFEGGSAEDFKLVIGSGQMIPGFEDGIKGMKAGEEKVIDVTFPEDYQAENLAGKEAQFKINVKLVEKPKLPEIDEEFLELFGVTEGGVDKLKEDVRKNMEREIKNAARSQVKQATFDALLEKNEFDVPSAMLEQEIERQRNMMMQRFSQQFGASADSFDKDMLPNELFEEQALRAARLGIIVARVIDTEGLEVDQERVETFIKEAAENYEDPAEVIEYYTNDKQQRANIESVVLEDQVVDYLISQGKVTDKEVSYQDLLAAQQQQQQGM</sequence>
<dbReference type="Gene3D" id="3.10.50.40">
    <property type="match status" value="1"/>
</dbReference>
<reference evidence="16" key="1">
    <citation type="journal article" date="2019" name="Int. J. Syst. Evol. Microbiol.">
        <title>The Global Catalogue of Microorganisms (GCM) 10K type strain sequencing project: providing services to taxonomists for standard genome sequencing and annotation.</title>
        <authorList>
            <consortium name="The Broad Institute Genomics Platform"/>
            <consortium name="The Broad Institute Genome Sequencing Center for Infectious Disease"/>
            <person name="Wu L."/>
            <person name="Ma J."/>
        </authorList>
    </citation>
    <scope>NUCLEOTIDE SEQUENCE [LARGE SCALE GENOMIC DNA]</scope>
    <source>
        <strain evidence="16">NBRC 103191</strain>
    </source>
</reference>
<feature type="domain" description="PPIase FKBP-type" evidence="14">
    <location>
        <begin position="166"/>
        <end position="254"/>
    </location>
</feature>
<comment type="domain">
    <text evidence="11">Consists of 3 domains; the N-terminus binds the ribosome, the middle domain has PPIase activity, while the C-terminus has intrinsic chaperone activity on its own.</text>
</comment>
<evidence type="ECO:0000256" key="7">
    <source>
        <dbReference type="ARBA" id="ARBA00023186"/>
    </source>
</evidence>
<evidence type="ECO:0000256" key="13">
    <source>
        <dbReference type="RuleBase" id="RU003914"/>
    </source>
</evidence>
<evidence type="ECO:0000256" key="2">
    <source>
        <dbReference type="ARBA" id="ARBA00005464"/>
    </source>
</evidence>
<dbReference type="Proteomes" id="UP001156645">
    <property type="component" value="Unassembled WGS sequence"/>
</dbReference>
<evidence type="ECO:0000256" key="5">
    <source>
        <dbReference type="ARBA" id="ARBA00022618"/>
    </source>
</evidence>
<evidence type="ECO:0000256" key="12">
    <source>
        <dbReference type="PROSITE-ProRule" id="PRU00277"/>
    </source>
</evidence>
<evidence type="ECO:0000256" key="10">
    <source>
        <dbReference type="ARBA" id="ARBA00029986"/>
    </source>
</evidence>
<evidence type="ECO:0000256" key="8">
    <source>
        <dbReference type="ARBA" id="ARBA00023235"/>
    </source>
</evidence>
<evidence type="ECO:0000256" key="4">
    <source>
        <dbReference type="ARBA" id="ARBA00016902"/>
    </source>
</evidence>
<dbReference type="PANTHER" id="PTHR30560:SF3">
    <property type="entry name" value="TRIGGER FACTOR-LIKE PROTEIN TIG, CHLOROPLASTIC"/>
    <property type="match status" value="1"/>
</dbReference>
<keyword evidence="9 11" id="KW-0131">Cell cycle</keyword>
<gene>
    <name evidence="11 15" type="primary">tig</name>
    <name evidence="15" type="ORF">GCM10007915_19020</name>
</gene>
<keyword evidence="7 11" id="KW-0143">Chaperone</keyword>
<dbReference type="EMBL" id="BSOK01000042">
    <property type="protein sequence ID" value="GLR29663.1"/>
    <property type="molecule type" value="Genomic_DNA"/>
</dbReference>
<dbReference type="HAMAP" id="MF_00303">
    <property type="entry name" value="Trigger_factor_Tig"/>
    <property type="match status" value="1"/>
</dbReference>
<keyword evidence="11" id="KW-0963">Cytoplasm</keyword>
<dbReference type="InterPro" id="IPR037041">
    <property type="entry name" value="Trigger_fac_C_sf"/>
</dbReference>
<evidence type="ECO:0000256" key="6">
    <source>
        <dbReference type="ARBA" id="ARBA00023110"/>
    </source>
</evidence>
<dbReference type="InterPro" id="IPR027304">
    <property type="entry name" value="Trigger_fact/SurA_dom_sf"/>
</dbReference>
<dbReference type="NCBIfam" id="TIGR00115">
    <property type="entry name" value="tig"/>
    <property type="match status" value="1"/>
</dbReference>
<accession>A0ABQ5YYG2</accession>
<comment type="function">
    <text evidence="11">Involved in protein export. Acts as a chaperone by maintaining the newly synthesized protein in an open conformation. Functions as a peptidyl-prolyl cis-trans isomerase.</text>
</comment>
<evidence type="ECO:0000313" key="15">
    <source>
        <dbReference type="EMBL" id="GLR29663.1"/>
    </source>
</evidence>
<name>A0ABQ5YYG2_9GAMM</name>
<protein>
    <recommendedName>
        <fullName evidence="4 11">Trigger factor</fullName>
        <shortName evidence="11">TF</shortName>
        <ecNumber evidence="3 11">5.2.1.8</ecNumber>
    </recommendedName>
    <alternativeName>
        <fullName evidence="10 11">PPIase</fullName>
    </alternativeName>
</protein>
<dbReference type="InterPro" id="IPR001179">
    <property type="entry name" value="PPIase_FKBP_dom"/>
</dbReference>
<dbReference type="Gene3D" id="1.10.3120.10">
    <property type="entry name" value="Trigger factor, C-terminal domain"/>
    <property type="match status" value="1"/>
</dbReference>
<keyword evidence="16" id="KW-1185">Reference proteome</keyword>
<evidence type="ECO:0000256" key="9">
    <source>
        <dbReference type="ARBA" id="ARBA00023306"/>
    </source>
</evidence>
<dbReference type="SUPFAM" id="SSF102735">
    <property type="entry name" value="Trigger factor ribosome-binding domain"/>
    <property type="match status" value="1"/>
</dbReference>
<dbReference type="EC" id="5.2.1.8" evidence="3 11"/>
<dbReference type="InterPro" id="IPR008881">
    <property type="entry name" value="Trigger_fac_ribosome-bd_bac"/>
</dbReference>
<dbReference type="PANTHER" id="PTHR30560">
    <property type="entry name" value="TRIGGER FACTOR CHAPERONE AND PEPTIDYL-PROLYL CIS/TRANS ISOMERASE"/>
    <property type="match status" value="1"/>
</dbReference>
<comment type="catalytic activity">
    <reaction evidence="1 11 12">
        <text>[protein]-peptidylproline (omega=180) = [protein]-peptidylproline (omega=0)</text>
        <dbReference type="Rhea" id="RHEA:16237"/>
        <dbReference type="Rhea" id="RHEA-COMP:10747"/>
        <dbReference type="Rhea" id="RHEA-COMP:10748"/>
        <dbReference type="ChEBI" id="CHEBI:83833"/>
        <dbReference type="ChEBI" id="CHEBI:83834"/>
        <dbReference type="EC" id="5.2.1.8"/>
    </reaction>
</comment>
<organism evidence="15 16">
    <name type="scientific">Psychrobacter pacificensis</name>
    <dbReference type="NCBI Taxonomy" id="112002"/>
    <lineage>
        <taxon>Bacteria</taxon>
        <taxon>Pseudomonadati</taxon>
        <taxon>Pseudomonadota</taxon>
        <taxon>Gammaproteobacteria</taxon>
        <taxon>Moraxellales</taxon>
        <taxon>Moraxellaceae</taxon>
        <taxon>Psychrobacter</taxon>
    </lineage>
</organism>
<dbReference type="InterPro" id="IPR046357">
    <property type="entry name" value="PPIase_dom_sf"/>
</dbReference>
<evidence type="ECO:0000256" key="3">
    <source>
        <dbReference type="ARBA" id="ARBA00013194"/>
    </source>
</evidence>
<evidence type="ECO:0000313" key="16">
    <source>
        <dbReference type="Proteomes" id="UP001156645"/>
    </source>
</evidence>
<dbReference type="InterPro" id="IPR008880">
    <property type="entry name" value="Trigger_fac_C"/>
</dbReference>